<dbReference type="KEGG" id="pabs:JIR001_26900"/>
<dbReference type="EMBL" id="AP024601">
    <property type="protein sequence ID" value="BCU82907.1"/>
    <property type="molecule type" value="Genomic_DNA"/>
</dbReference>
<gene>
    <name evidence="1" type="ORF">JIR001_26900</name>
</gene>
<name>A0A8D5ZPD0_9BACL</name>
<evidence type="ECO:0000313" key="2">
    <source>
        <dbReference type="Proteomes" id="UP000677436"/>
    </source>
</evidence>
<sequence>MLARVVVLTINLALLGLTLWGTIQQIETQKSANQVMAEVHQNIKKAHALTVTTNHQLQPLRETADTIEIMNGKLDRTNQMLTHMNQSLNRVTISEQKIVTGLDQLNQNTYIVMNQINHLQGANGRLVPPSSTVAKQTKHEHDLMKSLYEMTGTSIQEIAKLNRKFAWVGLLPLP</sequence>
<organism evidence="1 2">
    <name type="scientific">Polycladomyces abyssicola</name>
    <dbReference type="NCBI Taxonomy" id="1125966"/>
    <lineage>
        <taxon>Bacteria</taxon>
        <taxon>Bacillati</taxon>
        <taxon>Bacillota</taxon>
        <taxon>Bacilli</taxon>
        <taxon>Bacillales</taxon>
        <taxon>Thermoactinomycetaceae</taxon>
        <taxon>Polycladomyces</taxon>
    </lineage>
</organism>
<reference evidence="1" key="1">
    <citation type="journal article" date="2013" name="Int. J. Syst. Evol. Microbiol.">
        <title>Polycladomyces abyssicola gen. nov., sp. nov., a thermophilic filamentous bacterium isolated from hemipelagic sediment.</title>
        <authorList>
            <person name="Tsubouchi T."/>
            <person name="Shimane Y."/>
            <person name="Mori K."/>
            <person name="Usui K."/>
            <person name="Hiraki T."/>
            <person name="Tame A."/>
            <person name="Uematsu K."/>
            <person name="Maruyama T."/>
            <person name="Hatada Y."/>
        </authorList>
    </citation>
    <scope>NUCLEOTIDE SEQUENCE</scope>
    <source>
        <strain evidence="1">JIR-001</strain>
    </source>
</reference>
<accession>A0A8D5ZPD0</accession>
<dbReference type="Proteomes" id="UP000677436">
    <property type="component" value="Chromosome"/>
</dbReference>
<dbReference type="RefSeq" id="WP_212773194.1">
    <property type="nucleotide sequence ID" value="NZ_AP024601.1"/>
</dbReference>
<evidence type="ECO:0000313" key="1">
    <source>
        <dbReference type="EMBL" id="BCU82907.1"/>
    </source>
</evidence>
<dbReference type="AlphaFoldDB" id="A0A8D5ZPD0"/>
<reference evidence="1" key="2">
    <citation type="journal article" date="2021" name="Microbiol. Resour. Announc.">
        <title>Complete Genome Sequence of Polycladomyces abyssicola JIR-001T, Isolated from Hemipelagic Sediment in Deep Seawater.</title>
        <authorList>
            <person name="Tsubouchi T."/>
            <person name="Kaneko Y."/>
        </authorList>
    </citation>
    <scope>NUCLEOTIDE SEQUENCE</scope>
    <source>
        <strain evidence="1">JIR-001</strain>
    </source>
</reference>
<keyword evidence="2" id="KW-1185">Reference proteome</keyword>
<proteinExistence type="predicted"/>
<protein>
    <submittedName>
        <fullName evidence="1">Uncharacterized protein</fullName>
    </submittedName>
</protein>